<evidence type="ECO:0000256" key="1">
    <source>
        <dbReference type="ARBA" id="ARBA00004123"/>
    </source>
</evidence>
<feature type="region of interest" description="Disordered" evidence="7">
    <location>
        <begin position="171"/>
        <end position="203"/>
    </location>
</feature>
<dbReference type="SUPFAM" id="SSF57959">
    <property type="entry name" value="Leucine zipper domain"/>
    <property type="match status" value="1"/>
</dbReference>
<feature type="compositionally biased region" description="Low complexity" evidence="7">
    <location>
        <begin position="21"/>
        <end position="41"/>
    </location>
</feature>
<gene>
    <name evidence="8" type="ORF">ACRE_018580</name>
</gene>
<evidence type="ECO:0008006" key="10">
    <source>
        <dbReference type="Google" id="ProtNLM"/>
    </source>
</evidence>
<dbReference type="AlphaFoldDB" id="A0A086TD29"/>
<comment type="similarity">
    <text evidence="2">Belongs to the bZIP family.</text>
</comment>
<dbReference type="PANTHER" id="PTHR40621:SF11">
    <property type="entry name" value="TRANSCRIPTION FACTOR KAPC-RELATED"/>
    <property type="match status" value="1"/>
</dbReference>
<feature type="region of interest" description="Disordered" evidence="7">
    <location>
        <begin position="1"/>
        <end position="52"/>
    </location>
</feature>
<keyword evidence="4" id="KW-0238">DNA-binding</keyword>
<evidence type="ECO:0000256" key="7">
    <source>
        <dbReference type="SAM" id="MobiDB-lite"/>
    </source>
</evidence>
<dbReference type="CDD" id="cd14688">
    <property type="entry name" value="bZIP_YAP"/>
    <property type="match status" value="1"/>
</dbReference>
<evidence type="ECO:0000256" key="5">
    <source>
        <dbReference type="ARBA" id="ARBA00023163"/>
    </source>
</evidence>
<dbReference type="Gene3D" id="1.20.5.170">
    <property type="match status" value="1"/>
</dbReference>
<dbReference type="EMBL" id="JPKY01000011">
    <property type="protein sequence ID" value="KFH47261.1"/>
    <property type="molecule type" value="Genomic_DNA"/>
</dbReference>
<dbReference type="InterPro" id="IPR050936">
    <property type="entry name" value="AP-1-like"/>
</dbReference>
<dbReference type="STRING" id="857340.A0A086TD29"/>
<dbReference type="HOGENOM" id="CLU_036934_3_0_1"/>
<keyword evidence="3" id="KW-0805">Transcription regulation</keyword>
<sequence>MADAYAQQRGISETPGDGSDQQPQPRKTQQSQSRRAQVRSAQIRHRQRKAHYQKQLELEASEYRDLVAQVGADSAALRRENDAMRAALSKAGVDVPQWLLRHGQQRLTADEQAQVGMQSMRIDPYTSSMPSQPLGLDSAAAATPPDIFGDIDINDIKVTLRVDEIMGTPSFRISSSSSGNSGNSGNSLHSRDFSPSPSNDDGWWLSQAQEEAAINFILSLEHVCWDHFIQGDFPHHYHRHGHDLPLPPPDKEPTHGHALMASTYVMAHAPDSLYTARIPTLGSTAQNPATLNALPPADPAASFKWSSPGISLASLRSLASSLNPAIGAEVTPVQAWFELAERYPPATLLEGGVLDRLKQELRGVDLSHELVPALEAHLIADAAGSQERALVRAVGCKMRGGTGTGGSARRLACRAAKLLRELVDESDGLGG</sequence>
<keyword evidence="6" id="KW-0539">Nucleus</keyword>
<evidence type="ECO:0000256" key="2">
    <source>
        <dbReference type="ARBA" id="ARBA00007163"/>
    </source>
</evidence>
<feature type="compositionally biased region" description="Basic residues" evidence="7">
    <location>
        <begin position="42"/>
        <end position="52"/>
    </location>
</feature>
<dbReference type="Proteomes" id="UP000029964">
    <property type="component" value="Unassembled WGS sequence"/>
</dbReference>
<organism evidence="8 9">
    <name type="scientific">Hapsidospora chrysogenum (strain ATCC 11550 / CBS 779.69 / DSM 880 / IAM 14645 / JCM 23072 / IMI 49137)</name>
    <name type="common">Acremonium chrysogenum</name>
    <dbReference type="NCBI Taxonomy" id="857340"/>
    <lineage>
        <taxon>Eukaryota</taxon>
        <taxon>Fungi</taxon>
        <taxon>Dikarya</taxon>
        <taxon>Ascomycota</taxon>
        <taxon>Pezizomycotina</taxon>
        <taxon>Sordariomycetes</taxon>
        <taxon>Hypocreomycetidae</taxon>
        <taxon>Hypocreales</taxon>
        <taxon>Bionectriaceae</taxon>
        <taxon>Hapsidospora</taxon>
    </lineage>
</organism>
<comment type="subcellular location">
    <subcellularLocation>
        <location evidence="1">Nucleus</location>
    </subcellularLocation>
</comment>
<dbReference type="OrthoDB" id="5218140at2759"/>
<keyword evidence="9" id="KW-1185">Reference proteome</keyword>
<dbReference type="GO" id="GO:0090575">
    <property type="term" value="C:RNA polymerase II transcription regulator complex"/>
    <property type="evidence" value="ECO:0007669"/>
    <property type="project" value="TreeGrafter"/>
</dbReference>
<dbReference type="GO" id="GO:0001228">
    <property type="term" value="F:DNA-binding transcription activator activity, RNA polymerase II-specific"/>
    <property type="evidence" value="ECO:0007669"/>
    <property type="project" value="TreeGrafter"/>
</dbReference>
<evidence type="ECO:0000313" key="8">
    <source>
        <dbReference type="EMBL" id="KFH47261.1"/>
    </source>
</evidence>
<dbReference type="InterPro" id="IPR046347">
    <property type="entry name" value="bZIP_sf"/>
</dbReference>
<dbReference type="PANTHER" id="PTHR40621">
    <property type="entry name" value="TRANSCRIPTION FACTOR KAPC-RELATED"/>
    <property type="match status" value="1"/>
</dbReference>
<comment type="caution">
    <text evidence="8">The sequence shown here is derived from an EMBL/GenBank/DDBJ whole genome shotgun (WGS) entry which is preliminary data.</text>
</comment>
<evidence type="ECO:0000256" key="3">
    <source>
        <dbReference type="ARBA" id="ARBA00023015"/>
    </source>
</evidence>
<protein>
    <recommendedName>
        <fullName evidence="10">BZIP domain-containing protein</fullName>
    </recommendedName>
</protein>
<reference evidence="9" key="1">
    <citation type="journal article" date="2014" name="Genome Announc.">
        <title>Genome sequence and annotation of Acremonium chrysogenum, producer of the beta-lactam antibiotic cephalosporin C.</title>
        <authorList>
            <person name="Terfehr D."/>
            <person name="Dahlmann T.A."/>
            <person name="Specht T."/>
            <person name="Zadra I."/>
            <person name="Kuernsteiner H."/>
            <person name="Kueck U."/>
        </authorList>
    </citation>
    <scope>NUCLEOTIDE SEQUENCE [LARGE SCALE GENOMIC DNA]</scope>
    <source>
        <strain evidence="9">ATCC 11550 / CBS 779.69 / DSM 880 / IAM 14645 / JCM 23072 / IMI 49137</strain>
    </source>
</reference>
<accession>A0A086TD29</accession>
<feature type="compositionally biased region" description="Low complexity" evidence="7">
    <location>
        <begin position="174"/>
        <end position="187"/>
    </location>
</feature>
<name>A0A086TD29_HAPC1</name>
<evidence type="ECO:0000313" key="9">
    <source>
        <dbReference type="Proteomes" id="UP000029964"/>
    </source>
</evidence>
<proteinExistence type="inferred from homology"/>
<keyword evidence="5" id="KW-0804">Transcription</keyword>
<evidence type="ECO:0000256" key="4">
    <source>
        <dbReference type="ARBA" id="ARBA00023125"/>
    </source>
</evidence>
<evidence type="ECO:0000256" key="6">
    <source>
        <dbReference type="ARBA" id="ARBA00023242"/>
    </source>
</evidence>
<dbReference type="GO" id="GO:0000976">
    <property type="term" value="F:transcription cis-regulatory region binding"/>
    <property type="evidence" value="ECO:0007669"/>
    <property type="project" value="InterPro"/>
</dbReference>